<feature type="compositionally biased region" description="Low complexity" evidence="1">
    <location>
        <begin position="120"/>
        <end position="131"/>
    </location>
</feature>
<gene>
    <name evidence="2" type="ORF">LTR36_010616</name>
</gene>
<feature type="compositionally biased region" description="Acidic residues" evidence="1">
    <location>
        <begin position="63"/>
        <end position="84"/>
    </location>
</feature>
<organism evidence="2 3">
    <name type="scientific">Oleoguttula mirabilis</name>
    <dbReference type="NCBI Taxonomy" id="1507867"/>
    <lineage>
        <taxon>Eukaryota</taxon>
        <taxon>Fungi</taxon>
        <taxon>Dikarya</taxon>
        <taxon>Ascomycota</taxon>
        <taxon>Pezizomycotina</taxon>
        <taxon>Dothideomycetes</taxon>
        <taxon>Dothideomycetidae</taxon>
        <taxon>Mycosphaerellales</taxon>
        <taxon>Teratosphaeriaceae</taxon>
        <taxon>Oleoguttula</taxon>
    </lineage>
</organism>
<evidence type="ECO:0000313" key="3">
    <source>
        <dbReference type="Proteomes" id="UP001324427"/>
    </source>
</evidence>
<proteinExistence type="predicted"/>
<comment type="caution">
    <text evidence="2">The sequence shown here is derived from an EMBL/GenBank/DDBJ whole genome shotgun (WGS) entry which is preliminary data.</text>
</comment>
<sequence>MDFVPLLPGATQDDPPRVRLDDYYASLQTQEQSTSTTENYTLATAPRVRLDDIDYYATLQAQEQDEVMTEGETEASDETDDVELDQAPPPSKKQHKHKPMSAEEQVQAIEALQARLATFPQQQQQQQQAPKPSSPPPDAQETPVKAGRKRKTSEVVEVVDDEARPKARTDRRRKSQQTEKPKSQQTKSFSYKAAKDIANNIRPEIEDIINRMQRLGKPFNEDVENIVSMAGMVLDGQAEVDGPMLQLFRIGDEWKQTHSRYRTAMVAFLERYGVVPMGSAS</sequence>
<reference evidence="2 3" key="1">
    <citation type="submission" date="2021-11" db="EMBL/GenBank/DDBJ databases">
        <title>Black yeast isolated from Biological Soil Crust.</title>
        <authorList>
            <person name="Kurbessoian T."/>
        </authorList>
    </citation>
    <scope>NUCLEOTIDE SEQUENCE [LARGE SCALE GENOMIC DNA]</scope>
    <source>
        <strain evidence="2 3">CCFEE 5522</strain>
    </source>
</reference>
<dbReference type="Proteomes" id="UP001324427">
    <property type="component" value="Unassembled WGS sequence"/>
</dbReference>
<name>A0AAV9JSB3_9PEZI</name>
<protein>
    <submittedName>
        <fullName evidence="2">Uncharacterized protein</fullName>
    </submittedName>
</protein>
<dbReference type="EMBL" id="JAVFHQ010000009">
    <property type="protein sequence ID" value="KAK4547897.1"/>
    <property type="molecule type" value="Genomic_DNA"/>
</dbReference>
<keyword evidence="3" id="KW-1185">Reference proteome</keyword>
<evidence type="ECO:0000256" key="1">
    <source>
        <dbReference type="SAM" id="MobiDB-lite"/>
    </source>
</evidence>
<dbReference type="AlphaFoldDB" id="A0AAV9JSB3"/>
<accession>A0AAV9JSB3</accession>
<evidence type="ECO:0000313" key="2">
    <source>
        <dbReference type="EMBL" id="KAK4547897.1"/>
    </source>
</evidence>
<feature type="region of interest" description="Disordered" evidence="1">
    <location>
        <begin position="59"/>
        <end position="189"/>
    </location>
</feature>